<sequence>MKNYIKYIAVLALGFGFVACEPEFDTPIDENNFYTSGEADFSNYVSIGNSLTAGFADGTLYITGQENSYPNIMAQQFALAGGGSFSQPLMNDNVGGLLLGGNQLPGFNPRFVLATDENGNPGPAIIGQSSTTEVSNILSGPFNNVGVPGARSFDLLFPGYGNIGGLTTMPISANPYFVRFASSPDATVIGDAVAQNPSFFSLWIGNNDILGYATSGGSGVDQTGNFDPSTYASNDITDPNVFAGAYSQMVDALVANGADGVLVNIPDVTSIPFFTTVPAQSIPLDAPTAAFLNDNFGLYNTVVLPTLVNFGVITAEEAASRTINFIEGANFPIMTDDDLTDVSAILQGPPVNLDAATANLLGQLRQATSADLLPLTAAGVLGTTVNNDPTLINGVSVPLADQFVLTVAEQARVTVAQTSYNATIQSIASANGLAFADARTALQQVANGGVAYNGGVLTSTFVTGGGFSLDGVHPTPRGYAFTANVLLDAINAQYGANIPGVDIGNFSSITISND</sequence>
<dbReference type="PROSITE" id="PS51257">
    <property type="entry name" value="PROKAR_LIPOPROTEIN"/>
    <property type="match status" value="1"/>
</dbReference>
<dbReference type="EMBL" id="JBHSFV010000004">
    <property type="protein sequence ID" value="MFC4633946.1"/>
    <property type="molecule type" value="Genomic_DNA"/>
</dbReference>
<comment type="caution">
    <text evidence="1">The sequence shown here is derived from an EMBL/GenBank/DDBJ whole genome shotgun (WGS) entry which is preliminary data.</text>
</comment>
<accession>A0ABV9HX92</accession>
<dbReference type="InterPro" id="IPR036514">
    <property type="entry name" value="SGNH_hydro_sf"/>
</dbReference>
<evidence type="ECO:0000313" key="2">
    <source>
        <dbReference type="Proteomes" id="UP001596043"/>
    </source>
</evidence>
<dbReference type="Proteomes" id="UP001596043">
    <property type="component" value="Unassembled WGS sequence"/>
</dbReference>
<name>A0ABV9HX92_9FLAO</name>
<protein>
    <submittedName>
        <fullName evidence="1">G-D-S-L family lipolytic protein</fullName>
    </submittedName>
</protein>
<organism evidence="1 2">
    <name type="scientific">Dokdonia ponticola</name>
    <dbReference type="NCBI Taxonomy" id="2041041"/>
    <lineage>
        <taxon>Bacteria</taxon>
        <taxon>Pseudomonadati</taxon>
        <taxon>Bacteroidota</taxon>
        <taxon>Flavobacteriia</taxon>
        <taxon>Flavobacteriales</taxon>
        <taxon>Flavobacteriaceae</taxon>
        <taxon>Dokdonia</taxon>
    </lineage>
</organism>
<dbReference type="Gene3D" id="3.40.50.1110">
    <property type="entry name" value="SGNH hydrolase"/>
    <property type="match status" value="2"/>
</dbReference>
<evidence type="ECO:0000313" key="1">
    <source>
        <dbReference type="EMBL" id="MFC4633946.1"/>
    </source>
</evidence>
<dbReference type="SUPFAM" id="SSF52266">
    <property type="entry name" value="SGNH hydrolase"/>
    <property type="match status" value="2"/>
</dbReference>
<proteinExistence type="predicted"/>
<gene>
    <name evidence="1" type="ORF">ACFO3O_08510</name>
</gene>
<keyword evidence="2" id="KW-1185">Reference proteome</keyword>
<reference evidence="2" key="1">
    <citation type="journal article" date="2019" name="Int. J. Syst. Evol. Microbiol.">
        <title>The Global Catalogue of Microorganisms (GCM) 10K type strain sequencing project: providing services to taxonomists for standard genome sequencing and annotation.</title>
        <authorList>
            <consortium name="The Broad Institute Genomics Platform"/>
            <consortium name="The Broad Institute Genome Sequencing Center for Infectious Disease"/>
            <person name="Wu L."/>
            <person name="Ma J."/>
        </authorList>
    </citation>
    <scope>NUCLEOTIDE SEQUENCE [LARGE SCALE GENOMIC DNA]</scope>
    <source>
        <strain evidence="2">YJ-61-S</strain>
    </source>
</reference>
<dbReference type="RefSeq" id="WP_379978173.1">
    <property type="nucleotide sequence ID" value="NZ_JBHSFV010000004.1"/>
</dbReference>